<dbReference type="InterPro" id="IPR025676">
    <property type="entry name" value="Clr5_dom"/>
</dbReference>
<evidence type="ECO:0000256" key="1">
    <source>
        <dbReference type="SAM" id="MobiDB-lite"/>
    </source>
</evidence>
<feature type="compositionally biased region" description="Polar residues" evidence="1">
    <location>
        <begin position="126"/>
        <end position="135"/>
    </location>
</feature>
<keyword evidence="4" id="KW-1185">Reference proteome</keyword>
<reference evidence="3" key="1">
    <citation type="submission" date="2023-06" db="EMBL/GenBank/DDBJ databases">
        <title>Genome-scale phylogeny and comparative genomics of the fungal order Sordariales.</title>
        <authorList>
            <consortium name="Lawrence Berkeley National Laboratory"/>
            <person name="Hensen N."/>
            <person name="Bonometti L."/>
            <person name="Westerberg I."/>
            <person name="Brannstrom I.O."/>
            <person name="Guillou S."/>
            <person name="Cros-Aarteil S."/>
            <person name="Calhoun S."/>
            <person name="Haridas S."/>
            <person name="Kuo A."/>
            <person name="Mondo S."/>
            <person name="Pangilinan J."/>
            <person name="Riley R."/>
            <person name="Labutti K."/>
            <person name="Andreopoulos B."/>
            <person name="Lipzen A."/>
            <person name="Chen C."/>
            <person name="Yanf M."/>
            <person name="Daum C."/>
            <person name="Ng V."/>
            <person name="Clum A."/>
            <person name="Steindorff A."/>
            <person name="Ohm R."/>
            <person name="Martin F."/>
            <person name="Silar P."/>
            <person name="Natvig D."/>
            <person name="Lalanne C."/>
            <person name="Gautier V."/>
            <person name="Ament-Velasquez S.L."/>
            <person name="Kruys A."/>
            <person name="Hutchinson M.I."/>
            <person name="Powell A.J."/>
            <person name="Barry K."/>
            <person name="Miller A.N."/>
            <person name="Grigoriev I.V."/>
            <person name="Debuchy R."/>
            <person name="Gladieux P."/>
            <person name="Thoren M.H."/>
            <person name="Johannesson H."/>
        </authorList>
    </citation>
    <scope>NUCLEOTIDE SEQUENCE</scope>
    <source>
        <strain evidence="3">PSN4</strain>
    </source>
</reference>
<protein>
    <recommendedName>
        <fullName evidence="2">Clr5 domain-containing protein</fullName>
    </recommendedName>
</protein>
<comment type="caution">
    <text evidence="3">The sequence shown here is derived from an EMBL/GenBank/DDBJ whole genome shotgun (WGS) entry which is preliminary data.</text>
</comment>
<feature type="region of interest" description="Disordered" evidence="1">
    <location>
        <begin position="106"/>
        <end position="169"/>
    </location>
</feature>
<evidence type="ECO:0000259" key="2">
    <source>
        <dbReference type="Pfam" id="PF14420"/>
    </source>
</evidence>
<feature type="region of interest" description="Disordered" evidence="1">
    <location>
        <begin position="285"/>
        <end position="309"/>
    </location>
</feature>
<feature type="domain" description="Clr5" evidence="2">
    <location>
        <begin position="18"/>
        <end position="67"/>
    </location>
</feature>
<organism evidence="3 4">
    <name type="scientific">Echria macrotheca</name>
    <dbReference type="NCBI Taxonomy" id="438768"/>
    <lineage>
        <taxon>Eukaryota</taxon>
        <taxon>Fungi</taxon>
        <taxon>Dikarya</taxon>
        <taxon>Ascomycota</taxon>
        <taxon>Pezizomycotina</taxon>
        <taxon>Sordariomycetes</taxon>
        <taxon>Sordariomycetidae</taxon>
        <taxon>Sordariales</taxon>
        <taxon>Schizotheciaceae</taxon>
        <taxon>Echria</taxon>
    </lineage>
</organism>
<accession>A0AAJ0B1B5</accession>
<evidence type="ECO:0000313" key="4">
    <source>
        <dbReference type="Proteomes" id="UP001239445"/>
    </source>
</evidence>
<sequence length="467" mass="52821">MMPLMENGQPGHPWRLKSEDWEQMRPRLTRMHESMFIPQIRDILKTEGIELTNKQLKDQFKKWKLKKKNFKRADLDRVLDEMSKAGEVIPRTGLVNWQGFQIPAQKLHRREKERTRTCRKQRTVIPESQGQSTPQDALPSSPVPPAAENTEPPKPPPVQPALPALPERNDKDDIDKNIWKIRLFAGYAVWFYDFLRLCCDPELSPVPPNAWGSFMREELAGYELLFLKFIDGSQPATRTARDAVVQLKVALNSAYSGMESDTSSDIGSYASSHAVSDISSKVEADASSSIGSGGSSRTISDDAEDGAESQVLDVRNSYRMLHVISQRHYPSETPNRRQHIRNELDLFQRRMEKMAKSYNKLITRIRTEGRQCLKANARPFRANGGSPAGFCFRLREVVLHAVKEDIFQDPALDFTRFKVLHPGRSRGPSITFIDDAAALPCVAARDPVLFGEADDYDTKSADSLPEA</sequence>
<dbReference type="PANTHER" id="PTHR38788:SF3">
    <property type="entry name" value="CLR5 DOMAIN-CONTAINING PROTEIN"/>
    <property type="match status" value="1"/>
</dbReference>
<dbReference type="AlphaFoldDB" id="A0AAJ0B1B5"/>
<dbReference type="Pfam" id="PF14420">
    <property type="entry name" value="Clr5"/>
    <property type="match status" value="1"/>
</dbReference>
<gene>
    <name evidence="3" type="ORF">QBC47DRAFT_395411</name>
</gene>
<dbReference type="PANTHER" id="PTHR38788">
    <property type="entry name" value="CLR5 DOMAIN-CONTAINING PROTEIN"/>
    <property type="match status" value="1"/>
</dbReference>
<dbReference type="EMBL" id="MU839852">
    <property type="protein sequence ID" value="KAK1749836.1"/>
    <property type="molecule type" value="Genomic_DNA"/>
</dbReference>
<evidence type="ECO:0000313" key="3">
    <source>
        <dbReference type="EMBL" id="KAK1749836.1"/>
    </source>
</evidence>
<dbReference type="Proteomes" id="UP001239445">
    <property type="component" value="Unassembled WGS sequence"/>
</dbReference>
<name>A0AAJ0B1B5_9PEZI</name>
<proteinExistence type="predicted"/>